<gene>
    <name evidence="2" type="ORF">BN509_01631</name>
</gene>
<dbReference type="AlphaFoldDB" id="R6C517"/>
<protein>
    <recommendedName>
        <fullName evidence="4">PcfJ-like protein</fullName>
    </recommendedName>
</protein>
<dbReference type="EMBL" id="CBCJ010000072">
    <property type="protein sequence ID" value="CDA70565.1"/>
    <property type="molecule type" value="Genomic_DNA"/>
</dbReference>
<dbReference type="Pfam" id="PF14284">
    <property type="entry name" value="PcfJ"/>
    <property type="match status" value="1"/>
</dbReference>
<evidence type="ECO:0000313" key="3">
    <source>
        <dbReference type="Proteomes" id="UP000018362"/>
    </source>
</evidence>
<reference evidence="2" key="1">
    <citation type="submission" date="2012-11" db="EMBL/GenBank/DDBJ databases">
        <title>Dependencies among metagenomic species, viruses, plasmids and units of genetic variation.</title>
        <authorList>
            <person name="Nielsen H.B."/>
            <person name="Almeida M."/>
            <person name="Juncker A.S."/>
            <person name="Rasmussen S."/>
            <person name="Li J."/>
            <person name="Sunagawa S."/>
            <person name="Plichta D."/>
            <person name="Gautier L."/>
            <person name="Le Chatelier E."/>
            <person name="Peletier E."/>
            <person name="Bonde I."/>
            <person name="Nielsen T."/>
            <person name="Manichanh C."/>
            <person name="Arumugam M."/>
            <person name="Batto J."/>
            <person name="Santos M.B.Q.D."/>
            <person name="Blom N."/>
            <person name="Borruel N."/>
            <person name="Burgdorf K.S."/>
            <person name="Boumezbeur F."/>
            <person name="Casellas F."/>
            <person name="Dore J."/>
            <person name="Guarner F."/>
            <person name="Hansen T."/>
            <person name="Hildebrand F."/>
            <person name="Kaas R.S."/>
            <person name="Kennedy S."/>
            <person name="Kristiansen K."/>
            <person name="Kultima J.R."/>
            <person name="Leonard P."/>
            <person name="Levenez F."/>
            <person name="Lund O."/>
            <person name="Moumen B."/>
            <person name="Le Paslier D."/>
            <person name="Pons N."/>
            <person name="Pedersen O."/>
            <person name="Prifti E."/>
            <person name="Qin J."/>
            <person name="Raes J."/>
            <person name="Tap J."/>
            <person name="Tims S."/>
            <person name="Ussery D.W."/>
            <person name="Yamada T."/>
            <person name="MetaHit consortium"/>
            <person name="Renault P."/>
            <person name="Sicheritz-Ponten T."/>
            <person name="Bork P."/>
            <person name="Wang J."/>
            <person name="Brunak S."/>
            <person name="Ehrlich S.D."/>
        </authorList>
    </citation>
    <scope>NUCLEOTIDE SEQUENCE [LARGE SCALE GENOMIC DNA]</scope>
</reference>
<accession>R6C517</accession>
<evidence type="ECO:0000256" key="1">
    <source>
        <dbReference type="SAM" id="Coils"/>
    </source>
</evidence>
<comment type="caution">
    <text evidence="2">The sequence shown here is derived from an EMBL/GenBank/DDBJ whole genome shotgun (WGS) entry which is preliminary data.</text>
</comment>
<sequence>MFNHLYLIFDMKPRTRIQKEVVRLSSGLPELTDKQKAYAFEHCFKHHAYRTKGGTITCSECGHRWKGGHTLAETICGCSCPHCGKELEILDTRKRVFRDSAYYEIITTRKSYQVLRYFMVGATYKVGQKAEYSIREVVQWWIAPNGKTEVIARLRAMHTMYYDLWTEWSDMDLRSNKMLKAYNIDAYKTYPAMRIIPELRRNGFKGAFHELTPYEFFTAILTDSKKETLLKAGQTEMFRYAVISNINLHEYWNSIKICIRNGYHIADASMWCDLVRLLRHFGKDIHCPKYVCPTDLKKAHDRLVRKREEQIERERAEQRREQLVKDEKNYLKSKGKFFGLVFSDNLILVKVIESVAEMQLEGKLMHHCVGGYYKRIDSLILSATIDGKRIETVEVSLKTLKVIQSRGVCNKLTEYHERIVELVERNAELIRSRMVA</sequence>
<evidence type="ECO:0008006" key="4">
    <source>
        <dbReference type="Google" id="ProtNLM"/>
    </source>
</evidence>
<dbReference type="Proteomes" id="UP000018362">
    <property type="component" value="Unassembled WGS sequence"/>
</dbReference>
<proteinExistence type="predicted"/>
<feature type="coiled-coil region" evidence="1">
    <location>
        <begin position="306"/>
        <end position="333"/>
    </location>
</feature>
<name>R6C517_9BACT</name>
<organism evidence="2 3">
    <name type="scientific">Phocaeicola coprocola CAG:162</name>
    <dbReference type="NCBI Taxonomy" id="1263040"/>
    <lineage>
        <taxon>Bacteria</taxon>
        <taxon>Pseudomonadati</taxon>
        <taxon>Bacteroidota</taxon>
        <taxon>Bacteroidia</taxon>
        <taxon>Bacteroidales</taxon>
        <taxon>Bacteroidaceae</taxon>
        <taxon>Phocaeicola</taxon>
    </lineage>
</organism>
<dbReference type="InterPro" id="IPR025586">
    <property type="entry name" value="PcfJ"/>
</dbReference>
<keyword evidence="1" id="KW-0175">Coiled coil</keyword>
<evidence type="ECO:0000313" key="2">
    <source>
        <dbReference type="EMBL" id="CDA70565.1"/>
    </source>
</evidence>